<protein>
    <submittedName>
        <fullName evidence="1">Uncharacterized protein</fullName>
    </submittedName>
</protein>
<reference evidence="2" key="1">
    <citation type="submission" date="2014-06" db="EMBL/GenBank/DDBJ databases">
        <authorList>
            <person name="Berkman P.J."/>
        </authorList>
    </citation>
    <scope>NUCLEOTIDE SEQUENCE [LARGE SCALE GENOMIC DNA]</scope>
</reference>
<keyword evidence="2" id="KW-1185">Reference proteome</keyword>
<gene>
    <name evidence="1" type="primary">SSCI33970.1</name>
</gene>
<dbReference type="Proteomes" id="UP000242770">
    <property type="component" value="Unassembled WGS sequence"/>
</dbReference>
<evidence type="ECO:0000313" key="2">
    <source>
        <dbReference type="Proteomes" id="UP000242770"/>
    </source>
</evidence>
<dbReference type="EMBL" id="CCFA01001898">
    <property type="protein sequence ID" value="CDW97540.1"/>
    <property type="molecule type" value="Genomic_DNA"/>
</dbReference>
<organism evidence="1 2">
    <name type="scientific">Sporisorium scitamineum</name>
    <dbReference type="NCBI Taxonomy" id="49012"/>
    <lineage>
        <taxon>Eukaryota</taxon>
        <taxon>Fungi</taxon>
        <taxon>Dikarya</taxon>
        <taxon>Basidiomycota</taxon>
        <taxon>Ustilaginomycotina</taxon>
        <taxon>Ustilaginomycetes</taxon>
        <taxon>Ustilaginales</taxon>
        <taxon>Ustilaginaceae</taxon>
        <taxon>Sporisorium</taxon>
    </lineage>
</organism>
<dbReference type="AlphaFoldDB" id="A0A0F7S9K9"/>
<evidence type="ECO:0000313" key="1">
    <source>
        <dbReference type="EMBL" id="CDW97540.1"/>
    </source>
</evidence>
<name>A0A0F7S9K9_9BASI</name>
<proteinExistence type="predicted"/>
<accession>A0A0F7S9K9</accession>
<sequence>MPANNTRAKLKAGCLFESPQLAEPVSPRDKGAA</sequence>